<dbReference type="KEGG" id="gni:GNIT_1316"/>
<dbReference type="OrthoDB" id="6322654at2"/>
<dbReference type="EMBL" id="CP003060">
    <property type="protein sequence ID" value="AEP29440.1"/>
    <property type="molecule type" value="Genomic_DNA"/>
</dbReference>
<feature type="chain" id="PRO_5003467256" evidence="1">
    <location>
        <begin position="20"/>
        <end position="98"/>
    </location>
</feature>
<proteinExistence type="predicted"/>
<dbReference type="Proteomes" id="UP000009282">
    <property type="component" value="Chromosome"/>
</dbReference>
<dbReference type="HOGENOM" id="CLU_2329771_0_0_6"/>
<evidence type="ECO:0000313" key="2">
    <source>
        <dbReference type="EMBL" id="AEP29440.1"/>
    </source>
</evidence>
<keyword evidence="1" id="KW-0732">Signal</keyword>
<name>G4QGB5_GLANF</name>
<feature type="signal peptide" evidence="1">
    <location>
        <begin position="1"/>
        <end position="19"/>
    </location>
</feature>
<accession>G4QGB5</accession>
<dbReference type="STRING" id="1085623.GNIT_1316"/>
<reference evidence="2 3" key="1">
    <citation type="journal article" date="2011" name="J. Bacteriol.">
        <title>Complete genome sequence of seawater bacterium Glaciecola nitratireducens FR1064T.</title>
        <authorList>
            <person name="Bian F."/>
            <person name="Qin Q.L."/>
            <person name="Xie B.B."/>
            <person name="Shu Y.L."/>
            <person name="Zhang X.Y."/>
            <person name="Yu Y."/>
            <person name="Chen B."/>
            <person name="Chen X.L."/>
            <person name="Zhou B.C."/>
            <person name="Zhang Y.Z."/>
        </authorList>
    </citation>
    <scope>NUCLEOTIDE SEQUENCE [LARGE SCALE GENOMIC DNA]</scope>
    <source>
        <strain evidence="3">JCM 12485 / KCTC 12276 / FR1064</strain>
    </source>
</reference>
<evidence type="ECO:0000256" key="1">
    <source>
        <dbReference type="SAM" id="SignalP"/>
    </source>
</evidence>
<dbReference type="RefSeq" id="WP_014108314.1">
    <property type="nucleotide sequence ID" value="NC_016041.1"/>
</dbReference>
<organism evidence="2 3">
    <name type="scientific">Glaciecola nitratireducens (strain JCM 12485 / KCTC 12276 / FR1064)</name>
    <dbReference type="NCBI Taxonomy" id="1085623"/>
    <lineage>
        <taxon>Bacteria</taxon>
        <taxon>Pseudomonadati</taxon>
        <taxon>Pseudomonadota</taxon>
        <taxon>Gammaproteobacteria</taxon>
        <taxon>Alteromonadales</taxon>
        <taxon>Alteromonadaceae</taxon>
        <taxon>Brumicola</taxon>
    </lineage>
</organism>
<evidence type="ECO:0000313" key="3">
    <source>
        <dbReference type="Proteomes" id="UP000009282"/>
    </source>
</evidence>
<sequence>MLRAFLSVVLIFAANVAFASDQFEQYDKKASSVLCYTDSETACGQDINDFELDLAPSSIQVSAINAGNNSHRSHDEFNIKSYSAFFSIRAPPNHYSYY</sequence>
<protein>
    <submittedName>
        <fullName evidence="2">Uncharacterized protein</fullName>
    </submittedName>
</protein>
<gene>
    <name evidence="2" type="ordered locus">GNIT_1316</name>
</gene>
<keyword evidence="3" id="KW-1185">Reference proteome</keyword>
<dbReference type="AlphaFoldDB" id="G4QGB5"/>